<feature type="transmembrane region" description="Helical" evidence="8">
    <location>
        <begin position="284"/>
        <end position="306"/>
    </location>
</feature>
<dbReference type="PANTHER" id="PTHR12185">
    <property type="entry name" value="SID1 TRANSMEMBRANE FAMILY MEMEBER"/>
    <property type="match status" value="1"/>
</dbReference>
<reference evidence="9 10" key="1">
    <citation type="submission" date="2022-05" db="EMBL/GenBank/DDBJ databases">
        <authorList>
            <consortium name="Genoscope - CEA"/>
            <person name="William W."/>
        </authorList>
    </citation>
    <scope>NUCLEOTIDE SEQUENCE [LARGE SCALE GENOMIC DNA]</scope>
</reference>
<dbReference type="InterPro" id="IPR025958">
    <property type="entry name" value="SID1_TM_fam"/>
</dbReference>
<feature type="transmembrane region" description="Helical" evidence="8">
    <location>
        <begin position="426"/>
        <end position="447"/>
    </location>
</feature>
<proteinExistence type="inferred from homology"/>
<keyword evidence="3 8" id="KW-0812">Transmembrane</keyword>
<evidence type="ECO:0000256" key="7">
    <source>
        <dbReference type="ARBA" id="ARBA00023180"/>
    </source>
</evidence>
<dbReference type="GO" id="GO:0005886">
    <property type="term" value="C:plasma membrane"/>
    <property type="evidence" value="ECO:0007669"/>
    <property type="project" value="TreeGrafter"/>
</dbReference>
<evidence type="ECO:0000256" key="8">
    <source>
        <dbReference type="SAM" id="Phobius"/>
    </source>
</evidence>
<evidence type="ECO:0000313" key="9">
    <source>
        <dbReference type="EMBL" id="CAH3130974.1"/>
    </source>
</evidence>
<comment type="subcellular location">
    <subcellularLocation>
        <location evidence="1">Membrane</location>
        <topology evidence="1">Multi-pass membrane protein</topology>
    </subcellularLocation>
</comment>
<comment type="caution">
    <text evidence="9">The sequence shown here is derived from an EMBL/GenBank/DDBJ whole genome shotgun (WGS) entry which is preliminary data.</text>
</comment>
<evidence type="ECO:0000256" key="2">
    <source>
        <dbReference type="ARBA" id="ARBA00006618"/>
    </source>
</evidence>
<gene>
    <name evidence="9" type="ORF">PMEA_00014434</name>
</gene>
<dbReference type="GO" id="GO:0003725">
    <property type="term" value="F:double-stranded RNA binding"/>
    <property type="evidence" value="ECO:0007669"/>
    <property type="project" value="TreeGrafter"/>
</dbReference>
<feature type="transmembrane region" description="Helical" evidence="8">
    <location>
        <begin position="372"/>
        <end position="397"/>
    </location>
</feature>
<dbReference type="GO" id="GO:0051033">
    <property type="term" value="F:RNA transmembrane transporter activity"/>
    <property type="evidence" value="ECO:0007669"/>
    <property type="project" value="TreeGrafter"/>
</dbReference>
<keyword evidence="7" id="KW-0325">Glycoprotein</keyword>
<sequence length="735" mass="81702">MNVSNSLNAVTEISGKLPDDNNLQRSCVLKLDKPNSFLRVSTRRNDNKRGETVLEISNIGDPYQFRSALQLFLRPFSACTVSFLHVFLYHADGSSLLGHLNVSESSTVWNTLNICPTGVTNNVTTGKKLLSVVGKGSGLSFTVQIAEGASEIALDEPHTVDVQGDEVSVFQFIPPQGISDKQLDITATSQSNLAAYLKVSHICEDVQENLEVVDYKKESLRLSFATKGRITLSRASIPSLTDSTSRWFIGIGLKNVSGNVKFSESKNVTLKLTRSFDYNYATPVSALLLASLLGGIVVSIMAHFLFKESLSEIRFGGATVMANTNGAMGIQLQSLPPGDQANSNRIQTNLKISCRDLWEVIRYHWFSFGPKTYSYITGIVGNVLMVGAFQFVFANWYTMIQEGNRDNCYYNDFCYRVANHDIPFNLMISNLPYIVHGLILAVWVLILETKLNVRYLQLSCVLKLDKPGSLLRMKTKRNDKKKGEGKTIDSSLLGHVNLSASTPVWKTLSICPTGSTKKKTWEKLLSVVGKGIGLSFTVQITEGASEIALDQPHTVDVQRDEVSVFQFISPQGISDKQLDITVTSQSTVAAYLKVSQNCKEVDLQEDLESIDYQKKSLRLSFATKGQITLSRVSMPPLTDSFPRWFIGIGLKNFDDDRLNGLPEHNLSCPETNIHHLEGGIPEPENPMEMEERKKKGENFFCQSNEKEVLFFYWVCVSLGTSLRGIIFHPLPLLPK</sequence>
<keyword evidence="6 8" id="KW-0472">Membrane</keyword>
<comment type="similarity">
    <text evidence="2">Belongs to the SID1 family.</text>
</comment>
<keyword evidence="10" id="KW-1185">Reference proteome</keyword>
<dbReference type="PANTHER" id="PTHR12185:SF14">
    <property type="entry name" value="CHOLESTEROL UPTAKE PROTEIN 1"/>
    <property type="match status" value="1"/>
</dbReference>
<evidence type="ECO:0008006" key="11">
    <source>
        <dbReference type="Google" id="ProtNLM"/>
    </source>
</evidence>
<keyword evidence="5 8" id="KW-1133">Transmembrane helix</keyword>
<dbReference type="Pfam" id="PF13965">
    <property type="entry name" value="SID-1_RNA_chan"/>
    <property type="match status" value="1"/>
</dbReference>
<dbReference type="AlphaFoldDB" id="A0AAU9WZX8"/>
<organism evidence="9 10">
    <name type="scientific">Pocillopora meandrina</name>
    <dbReference type="NCBI Taxonomy" id="46732"/>
    <lineage>
        <taxon>Eukaryota</taxon>
        <taxon>Metazoa</taxon>
        <taxon>Cnidaria</taxon>
        <taxon>Anthozoa</taxon>
        <taxon>Hexacorallia</taxon>
        <taxon>Scleractinia</taxon>
        <taxon>Astrocoeniina</taxon>
        <taxon>Pocilloporidae</taxon>
        <taxon>Pocillopora</taxon>
    </lineage>
</organism>
<protein>
    <recommendedName>
        <fullName evidence="11">SID1 transmembrane family member 1</fullName>
    </recommendedName>
</protein>
<evidence type="ECO:0000313" key="10">
    <source>
        <dbReference type="Proteomes" id="UP001159428"/>
    </source>
</evidence>
<evidence type="ECO:0000256" key="1">
    <source>
        <dbReference type="ARBA" id="ARBA00004141"/>
    </source>
</evidence>
<feature type="transmembrane region" description="Helical" evidence="8">
    <location>
        <begin position="709"/>
        <end position="730"/>
    </location>
</feature>
<evidence type="ECO:0000256" key="6">
    <source>
        <dbReference type="ARBA" id="ARBA00023136"/>
    </source>
</evidence>
<evidence type="ECO:0000256" key="3">
    <source>
        <dbReference type="ARBA" id="ARBA00022692"/>
    </source>
</evidence>
<accession>A0AAU9WZX8</accession>
<dbReference type="Proteomes" id="UP001159428">
    <property type="component" value="Unassembled WGS sequence"/>
</dbReference>
<evidence type="ECO:0000256" key="5">
    <source>
        <dbReference type="ARBA" id="ARBA00022989"/>
    </source>
</evidence>
<dbReference type="EMBL" id="CALNXJ010000025">
    <property type="protein sequence ID" value="CAH3130974.1"/>
    <property type="molecule type" value="Genomic_DNA"/>
</dbReference>
<keyword evidence="4" id="KW-0732">Signal</keyword>
<dbReference type="GO" id="GO:0005764">
    <property type="term" value="C:lysosome"/>
    <property type="evidence" value="ECO:0007669"/>
    <property type="project" value="TreeGrafter"/>
</dbReference>
<evidence type="ECO:0000256" key="4">
    <source>
        <dbReference type="ARBA" id="ARBA00022729"/>
    </source>
</evidence>
<name>A0AAU9WZX8_9CNID</name>